<dbReference type="PIRSF" id="PIRSF005444">
    <property type="entry name" value="PEMT"/>
    <property type="match status" value="1"/>
</dbReference>
<dbReference type="InterPro" id="IPR024960">
    <property type="entry name" value="PEMT/MFAP"/>
</dbReference>
<keyword evidence="14 17" id="KW-1208">Phospholipid metabolism</keyword>
<comment type="pathway">
    <text evidence="1 17">Phospholipid metabolism; phosphatidylcholine biosynthesis.</text>
</comment>
<gene>
    <name evidence="19" type="primary">OPI3</name>
    <name evidence="19" type="ORF">GGI25_005885</name>
</gene>
<comment type="catalytic activity">
    <reaction evidence="16 17">
        <text>a 1,2-diacyl-sn-glycero-3-phospho-N-methylethanolamine + S-adenosyl-L-methionine = a 1,2-diacyl-sn-glycero-3-phospho-N,N-dimethylethanolamine + S-adenosyl-L-homocysteine + H(+)</text>
        <dbReference type="Rhea" id="RHEA:32735"/>
        <dbReference type="ChEBI" id="CHEBI:15378"/>
        <dbReference type="ChEBI" id="CHEBI:57856"/>
        <dbReference type="ChEBI" id="CHEBI:59789"/>
        <dbReference type="ChEBI" id="CHEBI:64572"/>
        <dbReference type="ChEBI" id="CHEBI:64573"/>
        <dbReference type="EC" id="2.1.1.71"/>
    </reaction>
</comment>
<evidence type="ECO:0000256" key="8">
    <source>
        <dbReference type="ARBA" id="ARBA00022824"/>
    </source>
</evidence>
<comment type="caution">
    <text evidence="19">The sequence shown here is derived from an EMBL/GenBank/DDBJ whole genome shotgun (WGS) entry which is preliminary data.</text>
</comment>
<evidence type="ECO:0000256" key="6">
    <source>
        <dbReference type="ARBA" id="ARBA00022691"/>
    </source>
</evidence>
<comment type="pathway">
    <text evidence="2">Lipid metabolism.</text>
</comment>
<dbReference type="FunFam" id="1.20.120.1630:FF:000005">
    <property type="entry name" value="Phosphatidylethanolamine N-methyltransferase"/>
    <property type="match status" value="1"/>
</dbReference>
<keyword evidence="4 17" id="KW-0489">Methyltransferase</keyword>
<dbReference type="InterPro" id="IPR007318">
    <property type="entry name" value="Phopholipid_MeTrfase"/>
</dbReference>
<evidence type="ECO:0000256" key="3">
    <source>
        <dbReference type="ARBA" id="ARBA00022516"/>
    </source>
</evidence>
<feature type="binding site" evidence="17">
    <location>
        <begin position="92"/>
        <end position="94"/>
    </location>
    <ligand>
        <name>S-adenosyl-L-methionine</name>
        <dbReference type="ChEBI" id="CHEBI:59789"/>
    </ligand>
</feature>
<keyword evidence="8 17" id="KW-0256">Endoplasmic reticulum</keyword>
<feature type="transmembrane region" description="Helical" evidence="18">
    <location>
        <begin position="157"/>
        <end position="175"/>
    </location>
</feature>
<evidence type="ECO:0000256" key="17">
    <source>
        <dbReference type="HAMAP-Rule" id="MF_03216"/>
    </source>
</evidence>
<evidence type="ECO:0000256" key="16">
    <source>
        <dbReference type="ARBA" id="ARBA00052459"/>
    </source>
</evidence>
<keyword evidence="6 17" id="KW-0949">S-adenosyl-L-methionine</keyword>
<dbReference type="GO" id="GO:0000773">
    <property type="term" value="F:phosphatidyl-N-methylethanolamine N-methyltransferase activity"/>
    <property type="evidence" value="ECO:0007669"/>
    <property type="project" value="UniProtKB-UniRule"/>
</dbReference>
<feature type="transmembrane region" description="Helical" evidence="18">
    <location>
        <begin position="85"/>
        <end position="113"/>
    </location>
</feature>
<dbReference type="GO" id="GO:0005789">
    <property type="term" value="C:endoplasmic reticulum membrane"/>
    <property type="evidence" value="ECO:0007669"/>
    <property type="project" value="UniProtKB-SubCell"/>
</dbReference>
<evidence type="ECO:0000256" key="18">
    <source>
        <dbReference type="SAM" id="Phobius"/>
    </source>
</evidence>
<feature type="intramembrane region" description="Helical" evidence="17">
    <location>
        <begin position="7"/>
        <end position="27"/>
    </location>
</feature>
<dbReference type="AlphaFoldDB" id="A0A9W8KU94"/>
<dbReference type="HAMAP" id="MF_03216">
    <property type="entry name" value="PLMT"/>
    <property type="match status" value="1"/>
</dbReference>
<feature type="topological domain" description="Lumenal" evidence="17">
    <location>
        <begin position="1"/>
        <end position="6"/>
    </location>
</feature>
<evidence type="ECO:0000256" key="9">
    <source>
        <dbReference type="ARBA" id="ARBA00022989"/>
    </source>
</evidence>
<feature type="topological domain" description="Lumenal" evidence="17">
    <location>
        <begin position="28"/>
        <end position="39"/>
    </location>
</feature>
<keyword evidence="9 17" id="KW-1133">Transmembrane helix</keyword>
<keyword evidence="13 17" id="KW-0594">Phospholipid biosynthesis</keyword>
<comment type="function">
    <text evidence="17">Catalyzes the second two steps of the methylation pathway of phosphatidylcholine biosynthesis, the SAM-dependent methylation of phosphatidylmonomethylethanolamine (PMME) to phosphatidyldimethylethanolamine (PDME) and of PDME to phosphatidylcholine (PC).</text>
</comment>
<dbReference type="GO" id="GO:0032259">
    <property type="term" value="P:methylation"/>
    <property type="evidence" value="ECO:0007669"/>
    <property type="project" value="UniProtKB-KW"/>
</dbReference>
<dbReference type="PANTHER" id="PTHR15458:SF5">
    <property type="entry name" value="PHOSPHATIDYLETHANOLAMINE N-METHYLTRANSFERASE"/>
    <property type="match status" value="1"/>
</dbReference>
<feature type="topological domain" description="Lumenal" evidence="17">
    <location>
        <begin position="109"/>
        <end position="151"/>
    </location>
</feature>
<comment type="catalytic activity">
    <reaction evidence="15">
        <text>a 1,2-diacyl-sn-glycero-3-phospho-N,N-dimethylethanolamine + S-adenosyl-L-methionine = a 1,2-diacyl-sn-glycero-3-phosphocholine + S-adenosyl-L-homocysteine + H(+)</text>
        <dbReference type="Rhea" id="RHEA:32739"/>
        <dbReference type="ChEBI" id="CHEBI:15378"/>
        <dbReference type="ChEBI" id="CHEBI:57643"/>
        <dbReference type="ChEBI" id="CHEBI:57856"/>
        <dbReference type="ChEBI" id="CHEBI:59789"/>
        <dbReference type="ChEBI" id="CHEBI:64572"/>
        <dbReference type="EC" id="2.1.1.71"/>
    </reaction>
</comment>
<evidence type="ECO:0000256" key="4">
    <source>
        <dbReference type="ARBA" id="ARBA00022603"/>
    </source>
</evidence>
<dbReference type="EC" id="2.1.1.71" evidence="17"/>
<evidence type="ECO:0000256" key="10">
    <source>
        <dbReference type="ARBA" id="ARBA00023098"/>
    </source>
</evidence>
<evidence type="ECO:0000256" key="7">
    <source>
        <dbReference type="ARBA" id="ARBA00022692"/>
    </source>
</evidence>
<dbReference type="PROSITE" id="PS51599">
    <property type="entry name" value="SAM_PEMT_PEM2"/>
    <property type="match status" value="1"/>
</dbReference>
<feature type="binding site" evidence="17">
    <location>
        <begin position="174"/>
        <end position="175"/>
    </location>
    <ligand>
        <name>S-adenosyl-L-methionine</name>
        <dbReference type="ChEBI" id="CHEBI:59789"/>
    </ligand>
</feature>
<evidence type="ECO:0000256" key="2">
    <source>
        <dbReference type="ARBA" id="ARBA00005189"/>
    </source>
</evidence>
<evidence type="ECO:0000256" key="12">
    <source>
        <dbReference type="ARBA" id="ARBA00023136"/>
    </source>
</evidence>
<dbReference type="GO" id="GO:0031966">
    <property type="term" value="C:mitochondrial membrane"/>
    <property type="evidence" value="ECO:0007669"/>
    <property type="project" value="UniProtKB-SubCell"/>
</dbReference>
<dbReference type="Gene3D" id="1.20.120.1630">
    <property type="match status" value="1"/>
</dbReference>
<sequence>MIDLSQTSLWVSLASITFNPLFWNIAARQEYHTHWITRLIGDKRKGCYTLAATIFSLGLIRDTLFKRAMMDQPSWALLAHPTVQLISFVLFALGMLLVVSSTYILGITGTFLGDYFGILMDSRVTGFPFNVVENPMYVGSTLSFLGSSLWYGRPAGILVTAYVWLIYSIALQYEGPFTTMIYSKRASNNKEQNEQPLKQRKKKL</sequence>
<evidence type="ECO:0000313" key="20">
    <source>
        <dbReference type="Proteomes" id="UP001151518"/>
    </source>
</evidence>
<dbReference type="GO" id="GO:0006656">
    <property type="term" value="P:phosphatidylcholine biosynthetic process"/>
    <property type="evidence" value="ECO:0007669"/>
    <property type="project" value="UniProtKB-UniRule"/>
</dbReference>
<name>A0A9W8KU94_9FUNG</name>
<keyword evidence="10 17" id="KW-0443">Lipid metabolism</keyword>
<evidence type="ECO:0000256" key="15">
    <source>
        <dbReference type="ARBA" id="ARBA00051252"/>
    </source>
</evidence>
<keyword evidence="5 17" id="KW-0808">Transferase</keyword>
<evidence type="ECO:0000256" key="11">
    <source>
        <dbReference type="ARBA" id="ARBA00023128"/>
    </source>
</evidence>
<proteinExistence type="inferred from homology"/>
<evidence type="ECO:0000256" key="14">
    <source>
        <dbReference type="ARBA" id="ARBA00023264"/>
    </source>
</evidence>
<dbReference type="Pfam" id="PF04191">
    <property type="entry name" value="PEMT"/>
    <property type="match status" value="1"/>
</dbReference>
<dbReference type="OrthoDB" id="8300106at2759"/>
<keyword evidence="3 17" id="KW-0444">Lipid biosynthesis</keyword>
<comment type="subcellular location">
    <subcellularLocation>
        <location evidence="17">Endoplasmic reticulum membrane</location>
        <topology evidence="17">Multi-pass membrane protein</topology>
    </subcellularLocation>
    <subcellularLocation>
        <location evidence="17">Mitochondrion membrane</location>
        <topology evidence="17">Multi-pass membrane protein</topology>
    </subcellularLocation>
</comment>
<protein>
    <recommendedName>
        <fullName evidence="17">Phosphatidyl-N-methylethanolamine N-methyltransferase</fullName>
        <ecNumber evidence="17">2.1.1.71</ecNumber>
    </recommendedName>
    <alternativeName>
        <fullName evidence="17">Phospholipid methyltransferase</fullName>
        <shortName evidence="17">PLMT</shortName>
    </alternativeName>
</protein>
<reference evidence="19" key="1">
    <citation type="submission" date="2022-07" db="EMBL/GenBank/DDBJ databases">
        <title>Phylogenomic reconstructions and comparative analyses of Kickxellomycotina fungi.</title>
        <authorList>
            <person name="Reynolds N.K."/>
            <person name="Stajich J.E."/>
            <person name="Barry K."/>
            <person name="Grigoriev I.V."/>
            <person name="Crous P."/>
            <person name="Smith M.E."/>
        </authorList>
    </citation>
    <scope>NUCLEOTIDE SEQUENCE</scope>
    <source>
        <strain evidence="19">NRRL 3115</strain>
    </source>
</reference>
<accession>A0A9W8KU94</accession>
<keyword evidence="12 17" id="KW-0472">Membrane</keyword>
<organism evidence="19 20">
    <name type="scientific">Coemansia spiralis</name>
    <dbReference type="NCBI Taxonomy" id="417178"/>
    <lineage>
        <taxon>Eukaryota</taxon>
        <taxon>Fungi</taxon>
        <taxon>Fungi incertae sedis</taxon>
        <taxon>Zoopagomycota</taxon>
        <taxon>Kickxellomycotina</taxon>
        <taxon>Kickxellomycetes</taxon>
        <taxon>Kickxellales</taxon>
        <taxon>Kickxellaceae</taxon>
        <taxon>Coemansia</taxon>
    </lineage>
</organism>
<feature type="transmembrane region" description="Helical" evidence="18">
    <location>
        <begin position="6"/>
        <end position="26"/>
    </location>
</feature>
<keyword evidence="7 17" id="KW-0812">Transmembrane</keyword>
<keyword evidence="11 17" id="KW-0496">Mitochondrion</keyword>
<feature type="topological domain" description="Cytoplasmic" evidence="17">
    <location>
        <begin position="173"/>
        <end position="204"/>
    </location>
</feature>
<evidence type="ECO:0000256" key="13">
    <source>
        <dbReference type="ARBA" id="ARBA00023209"/>
    </source>
</evidence>
<feature type="transmembrane region" description="Helical" evidence="18">
    <location>
        <begin position="47"/>
        <end position="65"/>
    </location>
</feature>
<evidence type="ECO:0000256" key="5">
    <source>
        <dbReference type="ARBA" id="ARBA00022679"/>
    </source>
</evidence>
<comment type="similarity">
    <text evidence="17">Belongs to the class VI-like SAM-binding methyltransferase superfamily. PEMT/PEM2 methyltransferase family.</text>
</comment>
<evidence type="ECO:0000313" key="19">
    <source>
        <dbReference type="EMBL" id="KAJ2670303.1"/>
    </source>
</evidence>
<dbReference type="Proteomes" id="UP001151518">
    <property type="component" value="Unassembled WGS sequence"/>
</dbReference>
<evidence type="ECO:0000256" key="1">
    <source>
        <dbReference type="ARBA" id="ARBA00004969"/>
    </source>
</evidence>
<dbReference type="PANTHER" id="PTHR15458">
    <property type="entry name" value="PHOSPHATIDYLETHANOLAMINE N-METHYLTRANSFERASE"/>
    <property type="match status" value="1"/>
</dbReference>
<dbReference type="EMBL" id="JANBTW010000127">
    <property type="protein sequence ID" value="KAJ2670303.1"/>
    <property type="molecule type" value="Genomic_DNA"/>
</dbReference>
<feature type="topological domain" description="Cytoplasmic" evidence="17">
    <location>
        <begin position="61"/>
        <end position="87"/>
    </location>
</feature>